<feature type="transmembrane region" description="Helical" evidence="2">
    <location>
        <begin position="310"/>
        <end position="327"/>
    </location>
</feature>
<feature type="transmembrane region" description="Helical" evidence="2">
    <location>
        <begin position="28"/>
        <end position="48"/>
    </location>
</feature>
<name>A0ABT9U9L2_PAEHA</name>
<feature type="transmembrane region" description="Helical" evidence="2">
    <location>
        <begin position="145"/>
        <end position="166"/>
    </location>
</feature>
<keyword evidence="2" id="KW-0472">Membrane</keyword>
<organism evidence="3 4">
    <name type="scientific">Paenibacillus harenae</name>
    <dbReference type="NCBI Taxonomy" id="306543"/>
    <lineage>
        <taxon>Bacteria</taxon>
        <taxon>Bacillati</taxon>
        <taxon>Bacillota</taxon>
        <taxon>Bacilli</taxon>
        <taxon>Bacillales</taxon>
        <taxon>Paenibacillaceae</taxon>
        <taxon>Paenibacillus</taxon>
    </lineage>
</organism>
<reference evidence="3 4" key="1">
    <citation type="submission" date="2023-07" db="EMBL/GenBank/DDBJ databases">
        <title>Sorghum-associated microbial communities from plants grown in Nebraska, USA.</title>
        <authorList>
            <person name="Schachtman D."/>
        </authorList>
    </citation>
    <scope>NUCLEOTIDE SEQUENCE [LARGE SCALE GENOMIC DNA]</scope>
    <source>
        <strain evidence="3 4">CC482</strain>
    </source>
</reference>
<feature type="transmembrane region" description="Helical" evidence="2">
    <location>
        <begin position="55"/>
        <end position="72"/>
    </location>
</feature>
<sequence length="400" mass="45313">MNKSALAAFWLSFIPGVGHGYLGRPVRFVLYGGSFFGILAIMFLFGITSNLEEEWALFFLFIMTISWLINMIDMLVTLFTGRVNAGAAGAPPILGSFPGHGGSESSFNPYEQQQMYRLQQQQQQEKTRTILLSFLPGLGHMSLGLMQRGITFLISFIGLFAIIVFISVIMEKAVLLIFLLGLPIIWIYSLFDAIQQLHAKQRGERMEDRAVFEELEAHIASGRKSKVLAIALSIFPGAGHLYLGLQKRGLQLMGGFLLTIYIMDNLRLSLFFFLLPLFWCFAFFDALQQTSRYERQTLSDEPILTQLVPYQRWFGFALLGFGVYYLLDRVAAEVASRYSSEIYTQYLQFKYMVPTAVIAFVMIIVGMRLVFGGKTYSEGRQDTMAPPPPPLYSKQEEEIQ</sequence>
<keyword evidence="4" id="KW-1185">Reference proteome</keyword>
<comment type="caution">
    <text evidence="3">The sequence shown here is derived from an EMBL/GenBank/DDBJ whole genome shotgun (WGS) entry which is preliminary data.</text>
</comment>
<protein>
    <submittedName>
        <fullName evidence="3">Membrane protein</fullName>
    </submittedName>
</protein>
<gene>
    <name evidence="3" type="ORF">J2T15_005814</name>
</gene>
<accession>A0ABT9U9L2</accession>
<feature type="region of interest" description="Disordered" evidence="1">
    <location>
        <begin position="380"/>
        <end position="400"/>
    </location>
</feature>
<evidence type="ECO:0000256" key="1">
    <source>
        <dbReference type="SAM" id="MobiDB-lite"/>
    </source>
</evidence>
<dbReference type="EMBL" id="JAUSSU010000018">
    <property type="protein sequence ID" value="MDQ0116338.1"/>
    <property type="molecule type" value="Genomic_DNA"/>
</dbReference>
<evidence type="ECO:0000256" key="2">
    <source>
        <dbReference type="SAM" id="Phobius"/>
    </source>
</evidence>
<proteinExistence type="predicted"/>
<evidence type="ECO:0000313" key="3">
    <source>
        <dbReference type="EMBL" id="MDQ0116338.1"/>
    </source>
</evidence>
<dbReference type="Proteomes" id="UP001229346">
    <property type="component" value="Unassembled WGS sequence"/>
</dbReference>
<keyword evidence="2" id="KW-0812">Transmembrane</keyword>
<feature type="transmembrane region" description="Helical" evidence="2">
    <location>
        <begin position="348"/>
        <end position="371"/>
    </location>
</feature>
<feature type="transmembrane region" description="Helical" evidence="2">
    <location>
        <begin position="227"/>
        <end position="245"/>
    </location>
</feature>
<evidence type="ECO:0000313" key="4">
    <source>
        <dbReference type="Proteomes" id="UP001229346"/>
    </source>
</evidence>
<dbReference type="RefSeq" id="WP_307208392.1">
    <property type="nucleotide sequence ID" value="NZ_JAUSSU010000018.1"/>
</dbReference>
<keyword evidence="2" id="KW-1133">Transmembrane helix</keyword>
<feature type="transmembrane region" description="Helical" evidence="2">
    <location>
        <begin position="266"/>
        <end position="284"/>
    </location>
</feature>
<feature type="transmembrane region" description="Helical" evidence="2">
    <location>
        <begin position="173"/>
        <end position="191"/>
    </location>
</feature>